<reference evidence="4" key="1">
    <citation type="submission" date="2023-02" db="EMBL/GenBank/DDBJ databases">
        <authorList>
            <person name="Palmer J.M."/>
        </authorList>
    </citation>
    <scope>NUCLEOTIDE SEQUENCE</scope>
    <source>
        <strain evidence="4">FW57</strain>
    </source>
</reference>
<dbReference type="Proteomes" id="UP001197093">
    <property type="component" value="Unassembled WGS sequence"/>
</dbReference>
<evidence type="ECO:0000313" key="4">
    <source>
        <dbReference type="EMBL" id="KAG7290003.1"/>
    </source>
</evidence>
<dbReference type="Gene3D" id="3.40.50.1970">
    <property type="match status" value="1"/>
</dbReference>
<evidence type="ECO:0000256" key="1">
    <source>
        <dbReference type="ARBA" id="ARBA00023002"/>
    </source>
</evidence>
<organism evidence="4 5">
    <name type="scientific">Staphylotrichum longicolle</name>
    <dbReference type="NCBI Taxonomy" id="669026"/>
    <lineage>
        <taxon>Eukaryota</taxon>
        <taxon>Fungi</taxon>
        <taxon>Dikarya</taxon>
        <taxon>Ascomycota</taxon>
        <taxon>Pezizomycotina</taxon>
        <taxon>Sordariomycetes</taxon>
        <taxon>Sordariomycetidae</taxon>
        <taxon>Sordariales</taxon>
        <taxon>Chaetomiaceae</taxon>
        <taxon>Staphylotrichum</taxon>
    </lineage>
</organism>
<gene>
    <name evidence="4" type="ORF">NEMBOFW57_006382</name>
</gene>
<comment type="caution">
    <text evidence="4">The sequence shown here is derived from an EMBL/GenBank/DDBJ whole genome shotgun (WGS) entry which is preliminary data.</text>
</comment>
<dbReference type="InterPro" id="IPR039697">
    <property type="entry name" value="Alcohol_dehydrogenase_Fe"/>
</dbReference>
<dbReference type="AlphaFoldDB" id="A0AAD4F392"/>
<name>A0AAD4F392_9PEZI</name>
<protein>
    <recommendedName>
        <fullName evidence="3">Alcohol dehydrogenase iron-type/glycerol dehydrogenase GldA domain-containing protein</fullName>
    </recommendedName>
</protein>
<dbReference type="InterPro" id="IPR001670">
    <property type="entry name" value="ADH_Fe/GldA"/>
</dbReference>
<evidence type="ECO:0000256" key="2">
    <source>
        <dbReference type="SAM" id="MobiDB-lite"/>
    </source>
</evidence>
<accession>A0AAD4F392</accession>
<dbReference type="SUPFAM" id="SSF56796">
    <property type="entry name" value="Dehydroquinate synthase-like"/>
    <property type="match status" value="1"/>
</dbReference>
<feature type="domain" description="Alcohol dehydrogenase iron-type/glycerol dehydrogenase GldA" evidence="3">
    <location>
        <begin position="28"/>
        <end position="172"/>
    </location>
</feature>
<keyword evidence="5" id="KW-1185">Reference proteome</keyword>
<feature type="region of interest" description="Disordered" evidence="2">
    <location>
        <begin position="239"/>
        <end position="266"/>
    </location>
</feature>
<sequence>MSHGNKLVGCSDASPLFGVWMPHAHLRRLFYGPSCVEQHLVGALPSQSSRVFIVTGQSLATKTPLIRRLEALLGEHHAGTFAGIKQHGEVAGVDQAFAAVSANPSIDTVLSVGGGSPIDAAKVVSFRMNEQRGSFLFHIAIPTTLSAAECTPGGGYTRQDGTKVGFMAPGMGLGAIFYDPAFARHTPRNLILGSGMRAVDHAVESVYHPNASLMPWKAMACWALGVLFQYLPQAAAYSDDSNGTGSRQPGEARAARGSMHADDGGDGGNMDDALTMLMLAAFASSGFRGANFGGGMGLSHSLGHALGSPYGIPHQSLPAPSDW</sequence>
<proteinExistence type="predicted"/>
<dbReference type="Gene3D" id="1.20.1090.10">
    <property type="entry name" value="Dehydroquinate synthase-like - alpha domain"/>
    <property type="match status" value="1"/>
</dbReference>
<evidence type="ECO:0000313" key="5">
    <source>
        <dbReference type="Proteomes" id="UP001197093"/>
    </source>
</evidence>
<dbReference type="GO" id="GO:0046872">
    <property type="term" value="F:metal ion binding"/>
    <property type="evidence" value="ECO:0007669"/>
    <property type="project" value="InterPro"/>
</dbReference>
<dbReference type="Pfam" id="PF00465">
    <property type="entry name" value="Fe-ADH"/>
    <property type="match status" value="1"/>
</dbReference>
<dbReference type="PANTHER" id="PTHR11496">
    <property type="entry name" value="ALCOHOL DEHYDROGENASE"/>
    <property type="match status" value="1"/>
</dbReference>
<evidence type="ECO:0000259" key="3">
    <source>
        <dbReference type="Pfam" id="PF00465"/>
    </source>
</evidence>
<dbReference type="EMBL" id="JAHCVI010000002">
    <property type="protein sequence ID" value="KAG7290003.1"/>
    <property type="molecule type" value="Genomic_DNA"/>
</dbReference>
<dbReference type="PANTHER" id="PTHR11496:SF97">
    <property type="entry name" value="ALCOHOL DEHYDROGENASE IRON-TYPE_GLYCEROL DEHYDROGENASE GLDA DOMAIN-CONTAINING PROTEIN"/>
    <property type="match status" value="1"/>
</dbReference>
<dbReference type="GO" id="GO:0004022">
    <property type="term" value="F:alcohol dehydrogenase (NAD+) activity"/>
    <property type="evidence" value="ECO:0007669"/>
    <property type="project" value="TreeGrafter"/>
</dbReference>
<keyword evidence="1" id="KW-0560">Oxidoreductase</keyword>
<dbReference type="GO" id="GO:0005739">
    <property type="term" value="C:mitochondrion"/>
    <property type="evidence" value="ECO:0007669"/>
    <property type="project" value="TreeGrafter"/>
</dbReference>